<dbReference type="InterPro" id="IPR004679">
    <property type="entry name" value="2-OHcarboxylate_transport"/>
</dbReference>
<name>A0A074LQ70_9BACL</name>
<dbReference type="OrthoDB" id="8584824at2"/>
<dbReference type="GO" id="GO:0015293">
    <property type="term" value="F:symporter activity"/>
    <property type="evidence" value="ECO:0007669"/>
    <property type="project" value="UniProtKB-UniRule"/>
</dbReference>
<keyword evidence="1" id="KW-1003">Cell membrane</keyword>
<feature type="transmembrane region" description="Helical" evidence="2">
    <location>
        <begin position="55"/>
        <end position="72"/>
    </location>
</feature>
<comment type="similarity">
    <text evidence="1">Belongs to the 2-hydroxycarboxylate transporter (2-HCT) (TC 2.A.24) family.</text>
</comment>
<dbReference type="PANTHER" id="PTHR40033">
    <property type="entry name" value="NA(+)-MALATE SYMPORTER"/>
    <property type="match status" value="1"/>
</dbReference>
<dbReference type="GO" id="GO:0008514">
    <property type="term" value="F:organic anion transmembrane transporter activity"/>
    <property type="evidence" value="ECO:0007669"/>
    <property type="project" value="InterPro"/>
</dbReference>
<feature type="transmembrane region" description="Helical" evidence="2">
    <location>
        <begin position="423"/>
        <end position="443"/>
    </location>
</feature>
<comment type="subcellular location">
    <subcellularLocation>
        <location evidence="1">Cell membrane</location>
    </subcellularLocation>
</comment>
<dbReference type="AlphaFoldDB" id="A0A074LQ70"/>
<feature type="transmembrane region" description="Helical" evidence="2">
    <location>
        <begin position="148"/>
        <end position="174"/>
    </location>
</feature>
<dbReference type="PANTHER" id="PTHR40033:SF1">
    <property type="entry name" value="CITRATE-SODIUM SYMPORTER"/>
    <property type="match status" value="1"/>
</dbReference>
<keyword evidence="4" id="KW-1185">Reference proteome</keyword>
<sequence>MQAQQSSGVPLSLQPHSTLQKILQFKVGIVPLFMYVPMLILTYILMLGGTLPKDMLGAILIMVMFGFVLAEIGNRIPYFKNIGGSSILATFFPSYMVAHHLLPQIATDTVTTFMKSTNFLYVYISILVVGSILGMNRQILIKAFLRMLVPLLAGTLVAMGVGVGVGSLLGLGVYKSFFYVVVPIMAGGVGEGAVPLSISYAAILKSTQDAQLPTVLPAVMLGSLSAIILAGLLKKLGERKPEWSGNGVLVKSGNDKELLEAAAGEKRSISLPHMAAGAAMAIAMYLFGGWINKMTGLPAPIVMLFLAVLIKLTGKLPKDYEDGAFMSYRFFVTAVTFPLLMGVGVAMTPWSSLIAVLNPAYLITIFCTVLAMITTGFFVGKWMKMFPIESAIVTACHSGQGGTGDVAILTASDRLMLMPFAQVSTRIFGAITVTTAVALLSYFH</sequence>
<reference evidence="3 4" key="1">
    <citation type="journal article" date="2013" name="Int. J. Syst. Evol. Microbiol.">
        <title>Tumebacillus flagellatus sp. nov., an alpha-amylase/pullulanase-producing bacterium isolated from cassava wastewater.</title>
        <authorList>
            <person name="Wang Q."/>
            <person name="Xie N."/>
            <person name="Qin Y."/>
            <person name="Shen N."/>
            <person name="Zhu J."/>
            <person name="Mi H."/>
            <person name="Huang R."/>
        </authorList>
    </citation>
    <scope>NUCLEOTIDE SEQUENCE [LARGE SCALE GENOMIC DNA]</scope>
    <source>
        <strain evidence="3 4">GST4</strain>
    </source>
</reference>
<dbReference type="PIRSF" id="PIRSF005348">
    <property type="entry name" value="YxkH"/>
    <property type="match status" value="1"/>
</dbReference>
<keyword evidence="1" id="KW-0769">Symport</keyword>
<dbReference type="RefSeq" id="WP_038087978.1">
    <property type="nucleotide sequence ID" value="NZ_JMIR01000013.1"/>
</dbReference>
<keyword evidence="2" id="KW-0812">Transmembrane</keyword>
<feature type="transmembrane region" description="Helical" evidence="2">
    <location>
        <begin position="360"/>
        <end position="380"/>
    </location>
</feature>
<feature type="transmembrane region" description="Helical" evidence="2">
    <location>
        <begin position="326"/>
        <end position="348"/>
    </location>
</feature>
<keyword evidence="1" id="KW-0813">Transport</keyword>
<feature type="transmembrane region" description="Helical" evidence="2">
    <location>
        <begin position="118"/>
        <end position="136"/>
    </location>
</feature>
<organism evidence="3 4">
    <name type="scientific">Tumebacillus flagellatus</name>
    <dbReference type="NCBI Taxonomy" id="1157490"/>
    <lineage>
        <taxon>Bacteria</taxon>
        <taxon>Bacillati</taxon>
        <taxon>Bacillota</taxon>
        <taxon>Bacilli</taxon>
        <taxon>Bacillales</taxon>
        <taxon>Alicyclobacillaceae</taxon>
        <taxon>Tumebacillus</taxon>
    </lineage>
</organism>
<dbReference type="EMBL" id="JMIR01000013">
    <property type="protein sequence ID" value="KEO83244.1"/>
    <property type="molecule type" value="Genomic_DNA"/>
</dbReference>
<feature type="transmembrane region" description="Helical" evidence="2">
    <location>
        <begin position="27"/>
        <end position="49"/>
    </location>
</feature>
<dbReference type="Pfam" id="PF03390">
    <property type="entry name" value="2HCT"/>
    <property type="match status" value="1"/>
</dbReference>
<evidence type="ECO:0000313" key="4">
    <source>
        <dbReference type="Proteomes" id="UP000027931"/>
    </source>
</evidence>
<dbReference type="eggNOG" id="COG3493">
    <property type="taxonomic scope" value="Bacteria"/>
</dbReference>
<keyword evidence="1 2" id="KW-0472">Membrane</keyword>
<evidence type="ECO:0000313" key="3">
    <source>
        <dbReference type="EMBL" id="KEO83244.1"/>
    </source>
</evidence>
<keyword evidence="2" id="KW-1133">Transmembrane helix</keyword>
<feature type="transmembrane region" description="Helical" evidence="2">
    <location>
        <begin position="297"/>
        <end position="314"/>
    </location>
</feature>
<feature type="transmembrane region" description="Helical" evidence="2">
    <location>
        <begin position="214"/>
        <end position="233"/>
    </location>
</feature>
<evidence type="ECO:0000256" key="1">
    <source>
        <dbReference type="PIRNR" id="PIRNR005348"/>
    </source>
</evidence>
<feature type="transmembrane region" description="Helical" evidence="2">
    <location>
        <begin position="274"/>
        <end position="291"/>
    </location>
</feature>
<dbReference type="STRING" id="1157490.EL26_11175"/>
<evidence type="ECO:0000256" key="2">
    <source>
        <dbReference type="SAM" id="Phobius"/>
    </source>
</evidence>
<protein>
    <submittedName>
        <fullName evidence="3">Malate permease</fullName>
    </submittedName>
</protein>
<dbReference type="Proteomes" id="UP000027931">
    <property type="component" value="Unassembled WGS sequence"/>
</dbReference>
<accession>A0A074LQ70</accession>
<comment type="caution">
    <text evidence="3">The sequence shown here is derived from an EMBL/GenBank/DDBJ whole genome shotgun (WGS) entry which is preliminary data.</text>
</comment>
<dbReference type="GO" id="GO:0005886">
    <property type="term" value="C:plasma membrane"/>
    <property type="evidence" value="ECO:0007669"/>
    <property type="project" value="UniProtKB-SubCell"/>
</dbReference>
<proteinExistence type="inferred from homology"/>
<gene>
    <name evidence="3" type="ORF">EL26_11175</name>
</gene>